<dbReference type="SUPFAM" id="SSF53335">
    <property type="entry name" value="S-adenosyl-L-methionine-dependent methyltransferases"/>
    <property type="match status" value="1"/>
</dbReference>
<sequence length="361" mass="41993">MGFKIFSKERKIKNKGQYIRTRHIYRIFNVPIFFRDFNTSYFKDSVDKSKRMLWGNYPPHVQIGEFIHTNPNFFQRLRNLISNLDSKEAKKILKIIIRLKECYNTPEHCIELHDIDEKKALDSIQTNFFDNILQVSENIWCYEGYFLPISHFCMNAFYHKHGMHILESSTLKKIRNKDFIDVGGFVGDSAIIFEREFCDKKIHTFEATKSNFKQLLKTLELNKSSRIIPINKGLGACESTLEISVADGSSSLKDDLKEIIESSHSEMASIITLDSYVRENNVDVGFIKVDIEGFEQEFLKGAFETISRFKPAMLISVYHNLDDFFDIKPLIQSWNLGYTFKFDKPVDGSIACESVIFCEVL</sequence>
<protein>
    <submittedName>
        <fullName evidence="3">FkbM family methyltransferase</fullName>
    </submittedName>
</protein>
<evidence type="ECO:0000313" key="2">
    <source>
        <dbReference type="EMBL" id="MWV68659.1"/>
    </source>
</evidence>
<gene>
    <name evidence="2" type="ORF">DCO61_01075</name>
    <name evidence="3" type="ORF">LS64_000135</name>
</gene>
<dbReference type="Proteomes" id="UP000477070">
    <property type="component" value="Unassembled WGS sequence"/>
</dbReference>
<dbReference type="OrthoDB" id="5329963at2"/>
<dbReference type="InterPro" id="IPR029063">
    <property type="entry name" value="SAM-dependent_MTases_sf"/>
</dbReference>
<evidence type="ECO:0000313" key="4">
    <source>
        <dbReference type="Proteomes" id="UP000029714"/>
    </source>
</evidence>
<dbReference type="Proteomes" id="UP000029714">
    <property type="component" value="Unassembled WGS sequence"/>
</dbReference>
<dbReference type="Pfam" id="PF05050">
    <property type="entry name" value="Methyltransf_21"/>
    <property type="match status" value="1"/>
</dbReference>
<dbReference type="GO" id="GO:0008168">
    <property type="term" value="F:methyltransferase activity"/>
    <property type="evidence" value="ECO:0007669"/>
    <property type="project" value="UniProtKB-KW"/>
</dbReference>
<accession>A0A347VR59</accession>
<dbReference type="EMBL" id="JRMP02000001">
    <property type="protein sequence ID" value="TLD95818.1"/>
    <property type="molecule type" value="Genomic_DNA"/>
</dbReference>
<dbReference type="InterPro" id="IPR006342">
    <property type="entry name" value="FkbM_mtfrase"/>
</dbReference>
<dbReference type="RefSeq" id="WP_052062308.1">
    <property type="nucleotide sequence ID" value="NZ_JRMP02000001.1"/>
</dbReference>
<reference evidence="3 4" key="2">
    <citation type="journal article" date="2016" name="Infect. Immun.">
        <title>Helicobacter saguini, a Novel Helicobacter Isolated from Cotton-Top Tamarins with Ulcerative Colitis, Has Proinflammatory Properties and Induces Typhlocolitis and Dysplasia in Gnotobiotic IL-10-/- Mice.</title>
        <authorList>
            <person name="Shen Z."/>
            <person name="Mannion A."/>
            <person name="Whary M.T."/>
            <person name="Muthupalani S."/>
            <person name="Sheh A."/>
            <person name="Feng Y."/>
            <person name="Gong G."/>
            <person name="Vandamme P."/>
            <person name="Holcombe H.R."/>
            <person name="Paster B.J."/>
            <person name="Fox J.G."/>
        </authorList>
    </citation>
    <scope>NUCLEOTIDE SEQUENCE [LARGE SCALE GENOMIC DNA]</scope>
    <source>
        <strain evidence="3 4">MIT 97-6194</strain>
    </source>
</reference>
<dbReference type="Gene3D" id="3.40.50.150">
    <property type="entry name" value="Vaccinia Virus protein VP39"/>
    <property type="match status" value="1"/>
</dbReference>
<reference evidence="3 4" key="1">
    <citation type="journal article" date="2014" name="Genome Announc.">
        <title>Draft genome sequences of eight enterohepatic helicobacter species isolated from both laboratory and wild rodents.</title>
        <authorList>
            <person name="Sheh A."/>
            <person name="Shen Z."/>
            <person name="Fox J.G."/>
        </authorList>
    </citation>
    <scope>NUCLEOTIDE SEQUENCE [LARGE SCALE GENOMIC DNA]</scope>
    <source>
        <strain evidence="3 4">MIT 97-6194</strain>
    </source>
</reference>
<dbReference type="InterPro" id="IPR052514">
    <property type="entry name" value="SAM-dependent_MTase"/>
</dbReference>
<evidence type="ECO:0000313" key="3">
    <source>
        <dbReference type="EMBL" id="TLD95818.1"/>
    </source>
</evidence>
<organism evidence="3 4">
    <name type="scientific">Helicobacter saguini</name>
    <dbReference type="NCBI Taxonomy" id="1548018"/>
    <lineage>
        <taxon>Bacteria</taxon>
        <taxon>Pseudomonadati</taxon>
        <taxon>Campylobacterota</taxon>
        <taxon>Epsilonproteobacteria</taxon>
        <taxon>Campylobacterales</taxon>
        <taxon>Helicobacteraceae</taxon>
        <taxon>Helicobacter</taxon>
    </lineage>
</organism>
<keyword evidence="4" id="KW-1185">Reference proteome</keyword>
<dbReference type="PANTHER" id="PTHR34203">
    <property type="entry name" value="METHYLTRANSFERASE, FKBM FAMILY PROTEIN"/>
    <property type="match status" value="1"/>
</dbReference>
<dbReference type="AlphaFoldDB" id="A0A347VR59"/>
<keyword evidence="3" id="KW-0808">Transferase</keyword>
<dbReference type="EMBL" id="QBIU01000001">
    <property type="protein sequence ID" value="MWV68659.1"/>
    <property type="molecule type" value="Genomic_DNA"/>
</dbReference>
<reference evidence="2 5" key="4">
    <citation type="submission" date="2019-12" db="EMBL/GenBank/DDBJ databases">
        <title>Multi-Generational Helicobacter saguini Isolates.</title>
        <authorList>
            <person name="Mannion A."/>
            <person name="Shen Z."/>
            <person name="Fox J.G."/>
        </authorList>
    </citation>
    <scope>NUCLEOTIDE SEQUENCE [LARGE SCALE GENOMIC DNA]</scope>
    <source>
        <strain evidence="2">16-048</strain>
        <strain evidence="5">16-048 (F4)</strain>
    </source>
</reference>
<keyword evidence="3" id="KW-0489">Methyltransferase</keyword>
<proteinExistence type="predicted"/>
<feature type="domain" description="Methyltransferase FkbM" evidence="1">
    <location>
        <begin position="181"/>
        <end position="338"/>
    </location>
</feature>
<evidence type="ECO:0000313" key="5">
    <source>
        <dbReference type="Proteomes" id="UP000477070"/>
    </source>
</evidence>
<dbReference type="GO" id="GO:0032259">
    <property type="term" value="P:methylation"/>
    <property type="evidence" value="ECO:0007669"/>
    <property type="project" value="UniProtKB-KW"/>
</dbReference>
<dbReference type="PANTHER" id="PTHR34203:SF15">
    <property type="entry name" value="SLL1173 PROTEIN"/>
    <property type="match status" value="1"/>
</dbReference>
<name>A0A347VR59_9HELI</name>
<evidence type="ECO:0000259" key="1">
    <source>
        <dbReference type="Pfam" id="PF05050"/>
    </source>
</evidence>
<reference evidence="3" key="3">
    <citation type="submission" date="2018-04" db="EMBL/GenBank/DDBJ databases">
        <authorList>
            <person name="Sheh A."/>
            <person name="Shen Z."/>
            <person name="Mannion A.J."/>
            <person name="Fox J.G."/>
        </authorList>
    </citation>
    <scope>NUCLEOTIDE SEQUENCE</scope>
    <source>
        <strain evidence="3">MIT 97-6194</strain>
    </source>
</reference>
<dbReference type="NCBIfam" id="TIGR01444">
    <property type="entry name" value="fkbM_fam"/>
    <property type="match status" value="1"/>
</dbReference>
<comment type="caution">
    <text evidence="3">The sequence shown here is derived from an EMBL/GenBank/DDBJ whole genome shotgun (WGS) entry which is preliminary data.</text>
</comment>